<evidence type="ECO:0000313" key="4">
    <source>
        <dbReference type="Proteomes" id="UP000266234"/>
    </source>
</evidence>
<dbReference type="SMART" id="SM00710">
    <property type="entry name" value="PbH1"/>
    <property type="match status" value="5"/>
</dbReference>
<reference evidence="3 4" key="1">
    <citation type="journal article" date="2018" name="PLoS Pathog.">
        <title>Evolution of structural diversity of trichothecenes, a family of toxins produced by plant pathogenic and entomopathogenic fungi.</title>
        <authorList>
            <person name="Proctor R.H."/>
            <person name="McCormick S.P."/>
            <person name="Kim H.S."/>
            <person name="Cardoza R.E."/>
            <person name="Stanley A.M."/>
            <person name="Lindo L."/>
            <person name="Kelly A."/>
            <person name="Brown D.W."/>
            <person name="Lee T."/>
            <person name="Vaughan M.M."/>
            <person name="Alexander N.J."/>
            <person name="Busman M."/>
            <person name="Gutierrez S."/>
        </authorList>
    </citation>
    <scope>NUCLEOTIDE SEQUENCE [LARGE SCALE GENOMIC DNA]</scope>
    <source>
        <strain evidence="3 4">NRRL 20695</strain>
    </source>
</reference>
<keyword evidence="1" id="KW-0732">Signal</keyword>
<sequence length="411" mass="43443">MKFSAALAGLVGLAFASPYTDTSNGLIARGGTCDWNSKNCCSYPDKYKDRPSAPKPKKYYGQGRTIHVKKGQKIQHAIKKASPGDRIVVAAGTYSEQLVIDKDGIQLEGHGATLIQPDPKDLKKNACTGLTQDPQKNELPAGICITGRDVKTDNFITEHKKVTSVGKFVKGVSVTGFTVQGFSGINIAVLGARNTRITNNKLVDGAAYGGLTLGSVNTVFYDNVVTSTKGAFIAICMDNKSDVFAEKNDISNYAVGLCVQTNGAVMEYNTLTSNCFGVIVDAGVKEAKIAHNYIGPTPPACDKNAVGILLGSSIGVLVRDNTIEGQKASDGSGAGIRIYDDLCVATPEMPLSLACIVLGKAIKARDNVVIRNTLNNNDADIQNLSKGSGNVIKCNTCKNEANIKAGQCKKP</sequence>
<gene>
    <name evidence="3" type="ORF">FLONG3_4763</name>
</gene>
<organism evidence="3 4">
    <name type="scientific">Fusarium longipes</name>
    <dbReference type="NCBI Taxonomy" id="694270"/>
    <lineage>
        <taxon>Eukaryota</taxon>
        <taxon>Fungi</taxon>
        <taxon>Dikarya</taxon>
        <taxon>Ascomycota</taxon>
        <taxon>Pezizomycotina</taxon>
        <taxon>Sordariomycetes</taxon>
        <taxon>Hypocreomycetidae</taxon>
        <taxon>Hypocreales</taxon>
        <taxon>Nectriaceae</taxon>
        <taxon>Fusarium</taxon>
    </lineage>
</organism>
<evidence type="ECO:0000256" key="1">
    <source>
        <dbReference type="SAM" id="SignalP"/>
    </source>
</evidence>
<dbReference type="EMBL" id="PXOG01000100">
    <property type="protein sequence ID" value="RGP77248.1"/>
    <property type="molecule type" value="Genomic_DNA"/>
</dbReference>
<dbReference type="AlphaFoldDB" id="A0A395SXP2"/>
<evidence type="ECO:0000259" key="2">
    <source>
        <dbReference type="Pfam" id="PF13229"/>
    </source>
</evidence>
<dbReference type="InterPro" id="IPR006626">
    <property type="entry name" value="PbH1"/>
</dbReference>
<accession>A0A395SXP2</accession>
<keyword evidence="4" id="KW-1185">Reference proteome</keyword>
<protein>
    <recommendedName>
        <fullName evidence="2">Right handed beta helix domain-containing protein</fullName>
    </recommendedName>
</protein>
<dbReference type="InterPro" id="IPR039448">
    <property type="entry name" value="Beta_helix"/>
</dbReference>
<comment type="caution">
    <text evidence="3">The sequence shown here is derived from an EMBL/GenBank/DDBJ whole genome shotgun (WGS) entry which is preliminary data.</text>
</comment>
<feature type="domain" description="Right handed beta helix" evidence="2">
    <location>
        <begin position="234"/>
        <end position="399"/>
    </location>
</feature>
<dbReference type="InterPro" id="IPR012334">
    <property type="entry name" value="Pectin_lyas_fold"/>
</dbReference>
<dbReference type="InterPro" id="IPR011050">
    <property type="entry name" value="Pectin_lyase_fold/virulence"/>
</dbReference>
<dbReference type="OrthoDB" id="3488255at2759"/>
<dbReference type="Gene3D" id="2.160.20.10">
    <property type="entry name" value="Single-stranded right-handed beta-helix, Pectin lyase-like"/>
    <property type="match status" value="1"/>
</dbReference>
<dbReference type="SUPFAM" id="SSF51126">
    <property type="entry name" value="Pectin lyase-like"/>
    <property type="match status" value="1"/>
</dbReference>
<feature type="signal peptide" evidence="1">
    <location>
        <begin position="1"/>
        <end position="16"/>
    </location>
</feature>
<dbReference type="Proteomes" id="UP000266234">
    <property type="component" value="Unassembled WGS sequence"/>
</dbReference>
<name>A0A395SXP2_9HYPO</name>
<evidence type="ECO:0000313" key="3">
    <source>
        <dbReference type="EMBL" id="RGP77248.1"/>
    </source>
</evidence>
<feature type="chain" id="PRO_5017314946" description="Right handed beta helix domain-containing protein" evidence="1">
    <location>
        <begin position="17"/>
        <end position="411"/>
    </location>
</feature>
<dbReference type="Pfam" id="PF13229">
    <property type="entry name" value="Beta_helix"/>
    <property type="match status" value="1"/>
</dbReference>
<proteinExistence type="predicted"/>